<proteinExistence type="predicted"/>
<name>A0A147BEC4_IXORI</name>
<protein>
    <submittedName>
        <fullName evidence="2">Putative secreted protein</fullName>
    </submittedName>
</protein>
<dbReference type="AlphaFoldDB" id="A0A147BEC4"/>
<organism evidence="2">
    <name type="scientific">Ixodes ricinus</name>
    <name type="common">Common tick</name>
    <name type="synonym">Acarus ricinus</name>
    <dbReference type="NCBI Taxonomy" id="34613"/>
    <lineage>
        <taxon>Eukaryota</taxon>
        <taxon>Metazoa</taxon>
        <taxon>Ecdysozoa</taxon>
        <taxon>Arthropoda</taxon>
        <taxon>Chelicerata</taxon>
        <taxon>Arachnida</taxon>
        <taxon>Acari</taxon>
        <taxon>Parasitiformes</taxon>
        <taxon>Ixodida</taxon>
        <taxon>Ixodoidea</taxon>
        <taxon>Ixodidae</taxon>
        <taxon>Ixodinae</taxon>
        <taxon>Ixodes</taxon>
    </lineage>
</organism>
<feature type="signal peptide" evidence="1">
    <location>
        <begin position="1"/>
        <end position="21"/>
    </location>
</feature>
<accession>A0A147BEC4</accession>
<keyword evidence="1" id="KW-0732">Signal</keyword>
<dbReference type="EMBL" id="GEGO01006267">
    <property type="protein sequence ID" value="JAR89137.1"/>
    <property type="molecule type" value="Transcribed_RNA"/>
</dbReference>
<evidence type="ECO:0000256" key="1">
    <source>
        <dbReference type="SAM" id="SignalP"/>
    </source>
</evidence>
<feature type="chain" id="PRO_5007542081" evidence="1">
    <location>
        <begin position="22"/>
        <end position="87"/>
    </location>
</feature>
<sequence>VCKILPLRLTVITVYSTTCFAISESCALSFTALLCSRLQQPFNHQLACAFYPFYVDSCIRRLLQASCGPKLAVVNISETSDYRHTSV</sequence>
<reference evidence="2" key="1">
    <citation type="journal article" date="2018" name="PLoS Negl. Trop. Dis.">
        <title>Sialome diversity of ticks revealed by RNAseq of single tick salivary glands.</title>
        <authorList>
            <person name="Perner J."/>
            <person name="Kropackova S."/>
            <person name="Kopacek P."/>
            <person name="Ribeiro J.M."/>
        </authorList>
    </citation>
    <scope>NUCLEOTIDE SEQUENCE</scope>
    <source>
        <strain evidence="2">Siblings of single egg batch collected in Ceske Budejovice</strain>
        <tissue evidence="2">Salivary glands</tissue>
    </source>
</reference>
<feature type="non-terminal residue" evidence="2">
    <location>
        <position position="1"/>
    </location>
</feature>
<feature type="non-terminal residue" evidence="2">
    <location>
        <position position="87"/>
    </location>
</feature>
<evidence type="ECO:0000313" key="2">
    <source>
        <dbReference type="EMBL" id="JAR89137.1"/>
    </source>
</evidence>